<dbReference type="EMBL" id="SDMP01000015">
    <property type="protein sequence ID" value="RYR07849.1"/>
    <property type="molecule type" value="Genomic_DNA"/>
</dbReference>
<dbReference type="Proteomes" id="UP000289738">
    <property type="component" value="Chromosome B05"/>
</dbReference>
<feature type="region of interest" description="Disordered" evidence="1">
    <location>
        <begin position="54"/>
        <end position="107"/>
    </location>
</feature>
<protein>
    <submittedName>
        <fullName evidence="2">Uncharacterized protein</fullName>
    </submittedName>
</protein>
<comment type="caution">
    <text evidence="2">The sequence shown here is derived from an EMBL/GenBank/DDBJ whole genome shotgun (WGS) entry which is preliminary data.</text>
</comment>
<evidence type="ECO:0000313" key="3">
    <source>
        <dbReference type="Proteomes" id="UP000289738"/>
    </source>
</evidence>
<dbReference type="AlphaFoldDB" id="A0A444Z0Y5"/>
<organism evidence="2 3">
    <name type="scientific">Arachis hypogaea</name>
    <name type="common">Peanut</name>
    <dbReference type="NCBI Taxonomy" id="3818"/>
    <lineage>
        <taxon>Eukaryota</taxon>
        <taxon>Viridiplantae</taxon>
        <taxon>Streptophyta</taxon>
        <taxon>Embryophyta</taxon>
        <taxon>Tracheophyta</taxon>
        <taxon>Spermatophyta</taxon>
        <taxon>Magnoliopsida</taxon>
        <taxon>eudicotyledons</taxon>
        <taxon>Gunneridae</taxon>
        <taxon>Pentapetalae</taxon>
        <taxon>rosids</taxon>
        <taxon>fabids</taxon>
        <taxon>Fabales</taxon>
        <taxon>Fabaceae</taxon>
        <taxon>Papilionoideae</taxon>
        <taxon>50 kb inversion clade</taxon>
        <taxon>dalbergioids sensu lato</taxon>
        <taxon>Dalbergieae</taxon>
        <taxon>Pterocarpus clade</taxon>
        <taxon>Arachis</taxon>
    </lineage>
</organism>
<name>A0A444Z0Y5_ARAHY</name>
<proteinExistence type="predicted"/>
<sequence length="107" mass="11990">MDLNNKRFNSDIGVHGQANVPSFATHHDVHPPALPMHLFQGVLSKGNMLTYNQVMEDSTDDSNHRSGSNASDNKPFYNFLEVKDPEWGKDAPGWITSRAARSRTLRP</sequence>
<reference evidence="2 3" key="1">
    <citation type="submission" date="2019-01" db="EMBL/GenBank/DDBJ databases">
        <title>Sequencing of cultivated peanut Arachis hypogaea provides insights into genome evolution and oil improvement.</title>
        <authorList>
            <person name="Chen X."/>
        </authorList>
    </citation>
    <scope>NUCLEOTIDE SEQUENCE [LARGE SCALE GENOMIC DNA]</scope>
    <source>
        <strain evidence="3">cv. Fuhuasheng</strain>
        <tissue evidence="2">Leaves</tissue>
    </source>
</reference>
<evidence type="ECO:0000313" key="2">
    <source>
        <dbReference type="EMBL" id="RYR07849.1"/>
    </source>
</evidence>
<gene>
    <name evidence="2" type="ORF">Ahy_B05g075324</name>
</gene>
<evidence type="ECO:0000256" key="1">
    <source>
        <dbReference type="SAM" id="MobiDB-lite"/>
    </source>
</evidence>
<accession>A0A444Z0Y5</accession>
<keyword evidence="3" id="KW-1185">Reference proteome</keyword>